<dbReference type="InterPro" id="IPR035919">
    <property type="entry name" value="EAL_sf"/>
</dbReference>
<dbReference type="GO" id="GO:0071111">
    <property type="term" value="F:cyclic-guanylate-specific phosphodiesterase activity"/>
    <property type="evidence" value="ECO:0007669"/>
    <property type="project" value="UniProtKB-EC"/>
</dbReference>
<dbReference type="InterPro" id="IPR043128">
    <property type="entry name" value="Rev_trsase/Diguanyl_cyclase"/>
</dbReference>
<reference evidence="5" key="1">
    <citation type="submission" date="2016-10" db="EMBL/GenBank/DDBJ databases">
        <title>Sequence of Gallionella enrichment culture.</title>
        <authorList>
            <person name="Poehlein A."/>
            <person name="Muehling M."/>
            <person name="Daniel R."/>
        </authorList>
    </citation>
    <scope>NUCLEOTIDE SEQUENCE</scope>
</reference>
<dbReference type="Gene3D" id="3.20.20.450">
    <property type="entry name" value="EAL domain"/>
    <property type="match status" value="1"/>
</dbReference>
<keyword evidence="5" id="KW-0378">Hydrolase</keyword>
<dbReference type="InterPro" id="IPR012226">
    <property type="entry name" value="Diguanyl_cyclase/Pdiesterase"/>
</dbReference>
<dbReference type="SUPFAM" id="SSF141868">
    <property type="entry name" value="EAL domain-like"/>
    <property type="match status" value="1"/>
</dbReference>
<dbReference type="PIRSF" id="PIRSF005925">
    <property type="entry name" value="Dos"/>
    <property type="match status" value="1"/>
</dbReference>
<dbReference type="FunFam" id="3.20.20.450:FF:000001">
    <property type="entry name" value="Cyclic di-GMP phosphodiesterase yahA"/>
    <property type="match status" value="1"/>
</dbReference>
<dbReference type="PANTHER" id="PTHR44757:SF2">
    <property type="entry name" value="BIOFILM ARCHITECTURE MAINTENANCE PROTEIN MBAA"/>
    <property type="match status" value="1"/>
</dbReference>
<dbReference type="EMBL" id="MLJW01000089">
    <property type="protein sequence ID" value="OIR00997.1"/>
    <property type="molecule type" value="Genomic_DNA"/>
</dbReference>
<dbReference type="Gene3D" id="3.30.70.270">
    <property type="match status" value="1"/>
</dbReference>
<dbReference type="AlphaFoldDB" id="A0A1J5S9W0"/>
<feature type="domain" description="EAL" evidence="3">
    <location>
        <begin position="505"/>
        <end position="759"/>
    </location>
</feature>
<dbReference type="NCBIfam" id="TIGR00254">
    <property type="entry name" value="GGDEF"/>
    <property type="match status" value="1"/>
</dbReference>
<dbReference type="PROSITE" id="PS50883">
    <property type="entry name" value="EAL"/>
    <property type="match status" value="1"/>
</dbReference>
<dbReference type="InterPro" id="IPR029787">
    <property type="entry name" value="Nucleotide_cyclase"/>
</dbReference>
<dbReference type="Pfam" id="PF08447">
    <property type="entry name" value="PAS_3"/>
    <property type="match status" value="1"/>
</dbReference>
<dbReference type="PROSITE" id="PS50113">
    <property type="entry name" value="PAC"/>
    <property type="match status" value="1"/>
</dbReference>
<dbReference type="Gene3D" id="3.30.450.40">
    <property type="match status" value="1"/>
</dbReference>
<dbReference type="InterPro" id="IPR035965">
    <property type="entry name" value="PAS-like_dom_sf"/>
</dbReference>
<dbReference type="InterPro" id="IPR013655">
    <property type="entry name" value="PAS_fold_3"/>
</dbReference>
<dbReference type="Pfam" id="PF00990">
    <property type="entry name" value="GGDEF"/>
    <property type="match status" value="1"/>
</dbReference>
<accession>A0A1J5S9W0</accession>
<dbReference type="SUPFAM" id="SSF55781">
    <property type="entry name" value="GAF domain-like"/>
    <property type="match status" value="1"/>
</dbReference>
<proteinExistence type="predicted"/>
<dbReference type="PROSITE" id="PS50887">
    <property type="entry name" value="GGDEF"/>
    <property type="match status" value="1"/>
</dbReference>
<dbReference type="NCBIfam" id="TIGR00229">
    <property type="entry name" value="sensory_box"/>
    <property type="match status" value="1"/>
</dbReference>
<dbReference type="FunFam" id="3.30.70.270:FF:000001">
    <property type="entry name" value="Diguanylate cyclase domain protein"/>
    <property type="match status" value="1"/>
</dbReference>
<dbReference type="PANTHER" id="PTHR44757">
    <property type="entry name" value="DIGUANYLATE CYCLASE DGCP"/>
    <property type="match status" value="1"/>
</dbReference>
<dbReference type="Pfam" id="PF00563">
    <property type="entry name" value="EAL"/>
    <property type="match status" value="1"/>
</dbReference>
<sequence>MCANEELQREIFERKVVEEKNQRLTQLYAALSQCNEAIVRCTSEDELFPSICRSAVQFGGMKMAWIGMVDEASQWVKPVASYGEGAEYLDDIQVSTDANNPAGRGPAGTAIRDNQPFWCQDFQHDPVTMPWHERGMHFGWGASASLPLLRNNVAIGAFTLYASEVNAFDEDARRLLLEMAIDISFALDNFARESERRQAQEALIKSESHFRAYFERSMVGMAATSLEKGWLEVNDTLCAMLGYSREELISLTWRELTHPDDIAANEVLFNRILQGEIEEYTFDKRFVRKDGIFVYVHLATRALRHADGRLDYMIVLVEDITARKKTEERVQLLVHFDQLTGLPNRALFTDRTNQALSMVQRNKEPLSILFLDLDHFKNINDTLGHSIGDALLIKVAKRLKLAVRDEDTASRQGGDEFVLVLPGIDAIGAAHVAEKLLETVAHSYQIEQHELHITSSIGIAMYPDDGNDFESLFKCADVAMYRAKHDGRNTYRFFTQEMQIHSARTLQLENALRHALKLDQLQLHYQPQVSLQDGRIIGAEALLRWQHPELGTVSPAEFIPIAESSGQILKIGEWVLRRAVHQLKIWMDSGFKPMVIAVNLSALQFRHPHLPELVTQILEEAKLPPQYLELELTEGVAMDDPLRAIAVMDDLHARGIRMSIDDFGTGYSSLSYLKRFQIYKLKIDQSFVRDITEDPEDKAIVTAIISLANSLGMKTIAEGVETSEQLAFLRLQGCNEVQGYYFSKPLPVDEFEAHLRSKCAV</sequence>
<dbReference type="InterPro" id="IPR052155">
    <property type="entry name" value="Biofilm_reg_signaling"/>
</dbReference>
<feature type="domain" description="PAS" evidence="1">
    <location>
        <begin position="206"/>
        <end position="276"/>
    </location>
</feature>
<dbReference type="InterPro" id="IPR001610">
    <property type="entry name" value="PAC"/>
</dbReference>
<dbReference type="SUPFAM" id="SSF55073">
    <property type="entry name" value="Nucleotide cyclase"/>
    <property type="match status" value="1"/>
</dbReference>
<dbReference type="CDD" id="cd00130">
    <property type="entry name" value="PAS"/>
    <property type="match status" value="1"/>
</dbReference>
<dbReference type="InterPro" id="IPR029016">
    <property type="entry name" value="GAF-like_dom_sf"/>
</dbReference>
<dbReference type="InterPro" id="IPR000160">
    <property type="entry name" value="GGDEF_dom"/>
</dbReference>
<feature type="domain" description="GGDEF" evidence="4">
    <location>
        <begin position="364"/>
        <end position="496"/>
    </location>
</feature>
<organism evidence="5">
    <name type="scientific">mine drainage metagenome</name>
    <dbReference type="NCBI Taxonomy" id="410659"/>
    <lineage>
        <taxon>unclassified sequences</taxon>
        <taxon>metagenomes</taxon>
        <taxon>ecological metagenomes</taxon>
    </lineage>
</organism>
<dbReference type="Pfam" id="PF13185">
    <property type="entry name" value="GAF_2"/>
    <property type="match status" value="1"/>
</dbReference>
<dbReference type="SMART" id="SM00267">
    <property type="entry name" value="GGDEF"/>
    <property type="match status" value="1"/>
</dbReference>
<dbReference type="PROSITE" id="PS50112">
    <property type="entry name" value="PAS"/>
    <property type="match status" value="1"/>
</dbReference>
<dbReference type="Gene3D" id="3.30.450.20">
    <property type="entry name" value="PAS domain"/>
    <property type="match status" value="1"/>
</dbReference>
<feature type="domain" description="PAC" evidence="2">
    <location>
        <begin position="280"/>
        <end position="332"/>
    </location>
</feature>
<dbReference type="SMART" id="SM00091">
    <property type="entry name" value="PAS"/>
    <property type="match status" value="1"/>
</dbReference>
<protein>
    <submittedName>
        <fullName evidence="5">Cyclic di-GMP phosphodiesterase Gmr</fullName>
        <ecNumber evidence="5">3.1.4.52</ecNumber>
    </submittedName>
</protein>
<evidence type="ECO:0000313" key="5">
    <source>
        <dbReference type="EMBL" id="OIR00997.1"/>
    </source>
</evidence>
<evidence type="ECO:0000259" key="4">
    <source>
        <dbReference type="PROSITE" id="PS50887"/>
    </source>
</evidence>
<evidence type="ECO:0000259" key="2">
    <source>
        <dbReference type="PROSITE" id="PS50113"/>
    </source>
</evidence>
<dbReference type="InterPro" id="IPR000014">
    <property type="entry name" value="PAS"/>
</dbReference>
<dbReference type="SMART" id="SM00086">
    <property type="entry name" value="PAC"/>
    <property type="match status" value="1"/>
</dbReference>
<comment type="caution">
    <text evidence="5">The sequence shown here is derived from an EMBL/GenBank/DDBJ whole genome shotgun (WGS) entry which is preliminary data.</text>
</comment>
<evidence type="ECO:0000259" key="1">
    <source>
        <dbReference type="PROSITE" id="PS50112"/>
    </source>
</evidence>
<dbReference type="EC" id="3.1.4.52" evidence="5"/>
<gene>
    <name evidence="5" type="primary">gmr_96</name>
    <name evidence="5" type="ORF">GALL_169610</name>
</gene>
<dbReference type="SMART" id="SM00065">
    <property type="entry name" value="GAF"/>
    <property type="match status" value="1"/>
</dbReference>
<dbReference type="InterPro" id="IPR003018">
    <property type="entry name" value="GAF"/>
</dbReference>
<dbReference type="SMART" id="SM00052">
    <property type="entry name" value="EAL"/>
    <property type="match status" value="1"/>
</dbReference>
<dbReference type="InterPro" id="IPR000700">
    <property type="entry name" value="PAS-assoc_C"/>
</dbReference>
<dbReference type="CDD" id="cd01948">
    <property type="entry name" value="EAL"/>
    <property type="match status" value="1"/>
</dbReference>
<name>A0A1J5S9W0_9ZZZZ</name>
<dbReference type="CDD" id="cd01949">
    <property type="entry name" value="GGDEF"/>
    <property type="match status" value="1"/>
</dbReference>
<evidence type="ECO:0000259" key="3">
    <source>
        <dbReference type="PROSITE" id="PS50883"/>
    </source>
</evidence>
<dbReference type="SUPFAM" id="SSF55785">
    <property type="entry name" value="PYP-like sensor domain (PAS domain)"/>
    <property type="match status" value="1"/>
</dbReference>
<dbReference type="InterPro" id="IPR001633">
    <property type="entry name" value="EAL_dom"/>
</dbReference>